<sequence length="85" mass="9144">MYKREAFALGAVGLMMLFGSISCASFTVTLVLHTWSMAVDLGVREVLSYIITTSIVGILSLLALPVLFLTAAAMAMGPWMEDRGD</sequence>
<organism evidence="2 3">
    <name type="scientific">Pseudomonas savastanoi pv. savastanoi NCPPB 3335</name>
    <dbReference type="NCBI Taxonomy" id="693985"/>
    <lineage>
        <taxon>Bacteria</taxon>
        <taxon>Pseudomonadati</taxon>
        <taxon>Pseudomonadota</taxon>
        <taxon>Gammaproteobacteria</taxon>
        <taxon>Pseudomonadales</taxon>
        <taxon>Pseudomonadaceae</taxon>
        <taxon>Pseudomonas</taxon>
    </lineage>
</organism>
<name>A0ABC8BJ19_PSESS</name>
<gene>
    <name evidence="2" type="ORF">PSA3335_26035</name>
</gene>
<dbReference type="AlphaFoldDB" id="A0ABC8BJ19"/>
<dbReference type="KEGG" id="psav:PSA3335_26035"/>
<accession>A0ABC8BJ19</accession>
<feature type="transmembrane region" description="Helical" evidence="1">
    <location>
        <begin position="47"/>
        <end position="73"/>
    </location>
</feature>
<keyword evidence="1" id="KW-1133">Transmembrane helix</keyword>
<dbReference type="EMBL" id="CP008742">
    <property type="protein sequence ID" value="ARD14210.1"/>
    <property type="molecule type" value="Genomic_DNA"/>
</dbReference>
<protein>
    <submittedName>
        <fullName evidence="2">Uncharacterized protein</fullName>
    </submittedName>
</protein>
<keyword evidence="1" id="KW-0812">Transmembrane</keyword>
<evidence type="ECO:0000313" key="2">
    <source>
        <dbReference type="EMBL" id="ARD14210.1"/>
    </source>
</evidence>
<evidence type="ECO:0000313" key="3">
    <source>
        <dbReference type="Proteomes" id="UP000005729"/>
    </source>
</evidence>
<keyword evidence="1" id="KW-0472">Membrane</keyword>
<dbReference type="PROSITE" id="PS51257">
    <property type="entry name" value="PROKAR_LIPOPROTEIN"/>
    <property type="match status" value="1"/>
</dbReference>
<evidence type="ECO:0000256" key="1">
    <source>
        <dbReference type="SAM" id="Phobius"/>
    </source>
</evidence>
<proteinExistence type="predicted"/>
<dbReference type="Proteomes" id="UP000005729">
    <property type="component" value="Chromosome"/>
</dbReference>
<reference evidence="2 3" key="1">
    <citation type="journal article" date="2010" name="Environ. Microbiol.">
        <title>Annotation and overview of the Pseudomonas savastanoi pv. savastanoi NCPPB 3335 draft genome reveals the virulence gene complement of a tumour-inducing pathogen of woody hosts.</title>
        <authorList>
            <person name="Rodriguez-Palenzuela P."/>
            <person name="Matas I.M."/>
            <person name="Murillo J."/>
            <person name="Lopez-Solanilla E."/>
            <person name="Bardaji L."/>
            <person name="Perez-Martinez I."/>
            <person name="Rodriguez-Moskera M.E."/>
            <person name="Penyalver R."/>
            <person name="Lopez M.M."/>
            <person name="Quesada J.M."/>
            <person name="Biehl B.S."/>
            <person name="Perna N.T."/>
            <person name="Glasner J.D."/>
            <person name="Cabot E.L."/>
            <person name="Neeno-Eckwall E."/>
            <person name="Ramos C."/>
        </authorList>
    </citation>
    <scope>NUCLEOTIDE SEQUENCE [LARGE SCALE GENOMIC DNA]</scope>
    <source>
        <strain evidence="2 3">NCPPB 3335</strain>
    </source>
</reference>